<sequence length="430" mass="43167">MTALEPDEVLSKGRLVRIGVAAALISRIFGRLVGIILVVVLARVADPATVALYGFLLGTVTLMASLTDLGVASLAGRDVAAKVAAAPAALRSALGPQALSTVVAVVLTCVVAVLAGPAGVEASVLVPCSVFVVANSVFNLWAEVLRGDGKVVLEGVLQGVGAMLLVTAGSLAVLAGAGIVPLLWIVAGKEIVVLAVATVWLRPGARTDAGPSFGALVRRSAWLAVAGTALVLLWRQGTLLVSGMASTRDLADYVVATRLLDASVTLAHTLGIGLFPGIAALAAEAPGAARAHARRYLVAVLGLSVPVAALGVLLAGPVTTGVFGGQWQSAVPAVRVLAAITPLILLGYLLWFVLLAEGQERWLCVGALAAAGTSVGVTAVLLAVEPGAAAGAWGTGAGALVLAVVLAIRFTTTRASRRAPVEVPRAGDAP</sequence>
<keyword evidence="2" id="KW-1003">Cell membrane</keyword>
<evidence type="ECO:0000256" key="2">
    <source>
        <dbReference type="ARBA" id="ARBA00022475"/>
    </source>
</evidence>
<dbReference type="Proteomes" id="UP000199546">
    <property type="component" value="Unassembled WGS sequence"/>
</dbReference>
<dbReference type="GO" id="GO:0005886">
    <property type="term" value="C:plasma membrane"/>
    <property type="evidence" value="ECO:0007669"/>
    <property type="project" value="UniProtKB-SubCell"/>
</dbReference>
<feature type="transmembrane region" description="Helical" evidence="6">
    <location>
        <begin position="336"/>
        <end position="355"/>
    </location>
</feature>
<feature type="transmembrane region" description="Helical" evidence="6">
    <location>
        <begin position="362"/>
        <end position="384"/>
    </location>
</feature>
<evidence type="ECO:0000256" key="1">
    <source>
        <dbReference type="ARBA" id="ARBA00004651"/>
    </source>
</evidence>
<organism evidence="7 8">
    <name type="scientific">Geodermatophilus amargosae</name>
    <dbReference type="NCBI Taxonomy" id="1296565"/>
    <lineage>
        <taxon>Bacteria</taxon>
        <taxon>Bacillati</taxon>
        <taxon>Actinomycetota</taxon>
        <taxon>Actinomycetes</taxon>
        <taxon>Geodermatophilales</taxon>
        <taxon>Geodermatophilaceae</taxon>
        <taxon>Geodermatophilus</taxon>
    </lineage>
</organism>
<feature type="transmembrane region" description="Helical" evidence="6">
    <location>
        <begin position="20"/>
        <end position="44"/>
    </location>
</feature>
<evidence type="ECO:0000256" key="4">
    <source>
        <dbReference type="ARBA" id="ARBA00022989"/>
    </source>
</evidence>
<dbReference type="InterPro" id="IPR002797">
    <property type="entry name" value="Polysacc_synth"/>
</dbReference>
<accession>A0A1I7D0P3</accession>
<evidence type="ECO:0000256" key="6">
    <source>
        <dbReference type="SAM" id="Phobius"/>
    </source>
</evidence>
<feature type="transmembrane region" description="Helical" evidence="6">
    <location>
        <begin position="222"/>
        <end position="245"/>
    </location>
</feature>
<dbReference type="AlphaFoldDB" id="A0A1I7D0P3"/>
<dbReference type="PANTHER" id="PTHR30250:SF11">
    <property type="entry name" value="O-ANTIGEN TRANSPORTER-RELATED"/>
    <property type="match status" value="1"/>
</dbReference>
<dbReference type="EMBL" id="FPBA01000030">
    <property type="protein sequence ID" value="SFU05202.1"/>
    <property type="molecule type" value="Genomic_DNA"/>
</dbReference>
<dbReference type="RefSeq" id="WP_175551797.1">
    <property type="nucleotide sequence ID" value="NZ_FPBA01000030.1"/>
</dbReference>
<keyword evidence="5 6" id="KW-0472">Membrane</keyword>
<feature type="transmembrane region" description="Helical" evidence="6">
    <location>
        <begin position="124"/>
        <end position="144"/>
    </location>
</feature>
<dbReference type="PANTHER" id="PTHR30250">
    <property type="entry name" value="PST FAMILY PREDICTED COLANIC ACID TRANSPORTER"/>
    <property type="match status" value="1"/>
</dbReference>
<keyword evidence="3 6" id="KW-0812">Transmembrane</keyword>
<dbReference type="InterPro" id="IPR050833">
    <property type="entry name" value="Poly_Biosynth_Transport"/>
</dbReference>
<evidence type="ECO:0000313" key="8">
    <source>
        <dbReference type="Proteomes" id="UP000199546"/>
    </source>
</evidence>
<dbReference type="STRING" id="1296565.SAMN05660657_05115"/>
<keyword evidence="4 6" id="KW-1133">Transmembrane helix</keyword>
<name>A0A1I7D0P3_9ACTN</name>
<comment type="subcellular location">
    <subcellularLocation>
        <location evidence="1">Cell membrane</location>
        <topology evidence="1">Multi-pass membrane protein</topology>
    </subcellularLocation>
</comment>
<evidence type="ECO:0000313" key="7">
    <source>
        <dbReference type="EMBL" id="SFU05202.1"/>
    </source>
</evidence>
<protein>
    <submittedName>
        <fullName evidence="7">Membrane protein involved in the export of O-antigen and teichoic acid</fullName>
    </submittedName>
</protein>
<feature type="transmembrane region" description="Helical" evidence="6">
    <location>
        <begin position="50"/>
        <end position="76"/>
    </location>
</feature>
<gene>
    <name evidence="7" type="ORF">SAMN05660657_05115</name>
</gene>
<feature type="transmembrane region" description="Helical" evidence="6">
    <location>
        <begin position="97"/>
        <end position="118"/>
    </location>
</feature>
<keyword evidence="8" id="KW-1185">Reference proteome</keyword>
<feature type="transmembrane region" description="Helical" evidence="6">
    <location>
        <begin position="265"/>
        <end position="284"/>
    </location>
</feature>
<feature type="transmembrane region" description="Helical" evidence="6">
    <location>
        <begin position="156"/>
        <end position="176"/>
    </location>
</feature>
<feature type="transmembrane region" description="Helical" evidence="6">
    <location>
        <begin position="390"/>
        <end position="408"/>
    </location>
</feature>
<feature type="transmembrane region" description="Helical" evidence="6">
    <location>
        <begin position="296"/>
        <end position="316"/>
    </location>
</feature>
<evidence type="ECO:0000256" key="5">
    <source>
        <dbReference type="ARBA" id="ARBA00023136"/>
    </source>
</evidence>
<proteinExistence type="predicted"/>
<dbReference type="Pfam" id="PF01943">
    <property type="entry name" value="Polysacc_synt"/>
    <property type="match status" value="1"/>
</dbReference>
<reference evidence="8" key="1">
    <citation type="submission" date="2016-10" db="EMBL/GenBank/DDBJ databases">
        <authorList>
            <person name="Varghese N."/>
            <person name="Submissions S."/>
        </authorList>
    </citation>
    <scope>NUCLEOTIDE SEQUENCE [LARGE SCALE GENOMIC DNA]</scope>
    <source>
        <strain evidence="8">DSM 46136</strain>
    </source>
</reference>
<evidence type="ECO:0000256" key="3">
    <source>
        <dbReference type="ARBA" id="ARBA00022692"/>
    </source>
</evidence>